<gene>
    <name evidence="1" type="ORF">MgSA37_03883</name>
</gene>
<dbReference type="OrthoDB" id="799853at2"/>
<proteinExistence type="predicted"/>
<accession>A0A110B3T1</accession>
<keyword evidence="2" id="KW-1185">Reference proteome</keyword>
<dbReference type="KEGG" id="mgot:MgSA37_03883"/>
<dbReference type="Pfam" id="PF07494">
    <property type="entry name" value="Reg_prop"/>
    <property type="match status" value="1"/>
</dbReference>
<organism evidence="1 2">
    <name type="scientific">Mucilaginibacter gotjawali</name>
    <dbReference type="NCBI Taxonomy" id="1550579"/>
    <lineage>
        <taxon>Bacteria</taxon>
        <taxon>Pseudomonadati</taxon>
        <taxon>Bacteroidota</taxon>
        <taxon>Sphingobacteriia</taxon>
        <taxon>Sphingobacteriales</taxon>
        <taxon>Sphingobacteriaceae</taxon>
        <taxon>Mucilaginibacter</taxon>
    </lineage>
</organism>
<protein>
    <submittedName>
        <fullName evidence="1">Two component regulator propeller</fullName>
    </submittedName>
</protein>
<dbReference type="EMBL" id="AP017313">
    <property type="protein sequence ID" value="BAU55691.1"/>
    <property type="molecule type" value="Genomic_DNA"/>
</dbReference>
<dbReference type="InterPro" id="IPR015943">
    <property type="entry name" value="WD40/YVTN_repeat-like_dom_sf"/>
</dbReference>
<name>A0A110B3T1_9SPHI</name>
<dbReference type="AlphaFoldDB" id="A0A110B3T1"/>
<dbReference type="RefSeq" id="WP_096354110.1">
    <property type="nucleotide sequence ID" value="NZ_AP017313.1"/>
</dbReference>
<evidence type="ECO:0000313" key="1">
    <source>
        <dbReference type="EMBL" id="BAU55691.1"/>
    </source>
</evidence>
<evidence type="ECO:0000313" key="2">
    <source>
        <dbReference type="Proteomes" id="UP000218263"/>
    </source>
</evidence>
<dbReference type="Gene3D" id="2.130.10.10">
    <property type="entry name" value="YVTN repeat-like/Quinoprotein amine dehydrogenase"/>
    <property type="match status" value="1"/>
</dbReference>
<dbReference type="InterPro" id="IPR011110">
    <property type="entry name" value="Reg_prop"/>
</dbReference>
<dbReference type="Proteomes" id="UP000218263">
    <property type="component" value="Chromosome"/>
</dbReference>
<dbReference type="SUPFAM" id="SSF63829">
    <property type="entry name" value="Calcium-dependent phosphotriesterase"/>
    <property type="match status" value="1"/>
</dbReference>
<reference evidence="1 2" key="1">
    <citation type="submission" date="2015-12" db="EMBL/GenBank/DDBJ databases">
        <title>Genome sequence of Mucilaginibacter gotjawali.</title>
        <authorList>
            <person name="Lee J.S."/>
            <person name="Lee K.C."/>
            <person name="Kim K.K."/>
            <person name="Lee B.W."/>
        </authorList>
    </citation>
    <scope>NUCLEOTIDE SEQUENCE [LARGE SCALE GENOMIC DNA]</scope>
    <source>
        <strain evidence="1 2">SA3-7</strain>
    </source>
</reference>
<sequence>MYRQLILFLLLNSLLLPVRSQKLDNIKPAYISVKDGLPDATINSICQDDDGFLWIGTNNGLSRYDGVEFKNFYHSKTNPSLPGNDIKSLQKLPGHRLLVATTTGLCLFNTRANTFTNLLVPASAKMFPFENNFTMVKIDKGNNIWAASQTCLYKLDQHLRVLQVTRGLSEQEIGVAGVLFVESIVPLPDGNVLFRLLHAKRPQYYIYTPADGKIIPLNQKKIFPWRCLII</sequence>